<dbReference type="EMBL" id="UGHR01000001">
    <property type="protein sequence ID" value="STQ90256.1"/>
    <property type="molecule type" value="Genomic_DNA"/>
</dbReference>
<reference evidence="3 5" key="1">
    <citation type="submission" date="2018-06" db="EMBL/GenBank/DDBJ databases">
        <authorList>
            <consortium name="Pathogen Informatics"/>
            <person name="Doyle S."/>
        </authorList>
    </citation>
    <scope>NUCLEOTIDE SEQUENCE [LARGE SCALE GENOMIC DNA]</scope>
    <source>
        <strain evidence="3 5">NCTC11159</strain>
    </source>
</reference>
<dbReference type="PANTHER" id="PTHR39200:SF1">
    <property type="entry name" value="AUTO-TRANSPORTER ADHESIN HEAD GIN DOMAIN-CONTAINING PROTEIN-RELATED"/>
    <property type="match status" value="1"/>
</dbReference>
<dbReference type="Pfam" id="PF10988">
    <property type="entry name" value="DUF2807"/>
    <property type="match status" value="1"/>
</dbReference>
<dbReference type="EMBL" id="SMBT01000005">
    <property type="protein sequence ID" value="TCU86924.1"/>
    <property type="molecule type" value="Genomic_DNA"/>
</dbReference>
<name>A0A377Q4R2_9NEIS</name>
<evidence type="ECO:0000313" key="6">
    <source>
        <dbReference type="Proteomes" id="UP000295794"/>
    </source>
</evidence>
<evidence type="ECO:0000256" key="1">
    <source>
        <dbReference type="SAM" id="SignalP"/>
    </source>
</evidence>
<dbReference type="PANTHER" id="PTHR39200">
    <property type="entry name" value="HYPOTHETICAL EXPORTED PROTEIN"/>
    <property type="match status" value="1"/>
</dbReference>
<dbReference type="Proteomes" id="UP000255108">
    <property type="component" value="Unassembled WGS sequence"/>
</dbReference>
<dbReference type="RefSeq" id="WP_165928676.1">
    <property type="nucleotide sequence ID" value="NZ_CAWOLO010000005.1"/>
</dbReference>
<dbReference type="Gene3D" id="2.160.20.120">
    <property type="match status" value="1"/>
</dbReference>
<keyword evidence="1" id="KW-0732">Signal</keyword>
<sequence length="265" mass="27706">MKRLSSLLLITLSIFQFNSAHAFSLFSKTLQGSGKIEKQTRAIATFNALSSETTGRVEIIQGNIESVTIESDDNIIPAIETVVENGTLKIRHKNIELNTKTLNIVVRTKNINRLNLSGSGTVWSNALIAKKLSINVGGSGKIQLEKLEAPDLSVNIGGSGAVAIQALQNDESDVSLGGSGSFKAAGNSNKLSVSIGGSGHIDTAQLKAKEVSLSLAGSGQITVAAQNRLSASVAGSGNIQYYGDPQTHLSMMGSGTLKRIGAFPI</sequence>
<dbReference type="Proteomes" id="UP000295794">
    <property type="component" value="Unassembled WGS sequence"/>
</dbReference>
<dbReference type="AlphaFoldDB" id="A0A377Q4R2"/>
<feature type="signal peptide" evidence="1">
    <location>
        <begin position="1"/>
        <end position="22"/>
    </location>
</feature>
<feature type="chain" id="PRO_5016994776" evidence="1">
    <location>
        <begin position="23"/>
        <end position="265"/>
    </location>
</feature>
<keyword evidence="6" id="KW-1185">Reference proteome</keyword>
<evidence type="ECO:0000313" key="3">
    <source>
        <dbReference type="EMBL" id="STQ90256.1"/>
    </source>
</evidence>
<dbReference type="InterPro" id="IPR021255">
    <property type="entry name" value="DUF2807"/>
</dbReference>
<protein>
    <submittedName>
        <fullName evidence="4">Autotransporter adhesin-like protein</fullName>
    </submittedName>
    <submittedName>
        <fullName evidence="3">Protein of uncharacterized function (DUF2807)</fullName>
    </submittedName>
</protein>
<accession>A0A377Q4R2</accession>
<gene>
    <name evidence="4" type="ORF">EV682_10549</name>
    <name evidence="3" type="ORF">NCTC11159_01320</name>
</gene>
<evidence type="ECO:0000313" key="5">
    <source>
        <dbReference type="Proteomes" id="UP000255108"/>
    </source>
</evidence>
<organism evidence="3 5">
    <name type="scientific">Iodobacter fluviatilis</name>
    <dbReference type="NCBI Taxonomy" id="537"/>
    <lineage>
        <taxon>Bacteria</taxon>
        <taxon>Pseudomonadati</taxon>
        <taxon>Pseudomonadota</taxon>
        <taxon>Betaproteobacteria</taxon>
        <taxon>Neisseriales</taxon>
        <taxon>Chitinibacteraceae</taxon>
        <taxon>Iodobacter</taxon>
    </lineage>
</organism>
<proteinExistence type="predicted"/>
<feature type="domain" description="Putative auto-transporter adhesin head GIN" evidence="2">
    <location>
        <begin position="46"/>
        <end position="245"/>
    </location>
</feature>
<evidence type="ECO:0000259" key="2">
    <source>
        <dbReference type="Pfam" id="PF10988"/>
    </source>
</evidence>
<evidence type="ECO:0000313" key="4">
    <source>
        <dbReference type="EMBL" id="TCU86924.1"/>
    </source>
</evidence>
<reference evidence="4 6" key="2">
    <citation type="submission" date="2019-03" db="EMBL/GenBank/DDBJ databases">
        <title>Genomic Encyclopedia of Type Strains, Phase IV (KMG-IV): sequencing the most valuable type-strain genomes for metagenomic binning, comparative biology and taxonomic classification.</title>
        <authorList>
            <person name="Goeker M."/>
        </authorList>
    </citation>
    <scope>NUCLEOTIDE SEQUENCE [LARGE SCALE GENOMIC DNA]</scope>
    <source>
        <strain evidence="4 6">DSM 3764</strain>
    </source>
</reference>